<accession>A0ABY1NSL8</accession>
<evidence type="ECO:0000256" key="1">
    <source>
        <dbReference type="SAM" id="Phobius"/>
    </source>
</evidence>
<sequence length="322" mass="33694">MRNKMETAEPEMTGPEGGLLGRSLDQPVVLLLMVGTLLAVVTVFAKAAPQIGWHPLGLLQWSVLGGALILYTVSRMRPFAGRADTQVSGVYRSHAFWLYLAVSGVLFILPNMIAAVAAPIVGAGFVSLSFAFPLVLTYAFAVGLGIERFQMMRAAGVLSGLAGGVLLAVSGADLSGEAGLWSLVALSIPVFLAIGNIYRTVKWPEGARPVDLAIGMMLVGAAALFVFNVVRGVPMVPEAWTPDALLLVAAQIAVFSFQYALYFRLQQTAGPVYLSQIGSVAAVTGLGLGYAVFGETPDLPKLAAVVAVGAGIVLVTLGKRYS</sequence>
<protein>
    <submittedName>
        <fullName evidence="3">EamA-like transporter family protein</fullName>
    </submittedName>
</protein>
<feature type="transmembrane region" description="Helical" evidence="1">
    <location>
        <begin position="178"/>
        <end position="198"/>
    </location>
</feature>
<feature type="transmembrane region" description="Helical" evidence="1">
    <location>
        <begin position="210"/>
        <end position="232"/>
    </location>
</feature>
<feature type="transmembrane region" description="Helical" evidence="1">
    <location>
        <begin position="244"/>
        <end position="265"/>
    </location>
</feature>
<keyword evidence="1" id="KW-0472">Membrane</keyword>
<feature type="transmembrane region" description="Helical" evidence="1">
    <location>
        <begin position="94"/>
        <end position="114"/>
    </location>
</feature>
<dbReference type="InterPro" id="IPR000620">
    <property type="entry name" value="EamA_dom"/>
</dbReference>
<dbReference type="Proteomes" id="UP001157914">
    <property type="component" value="Unassembled WGS sequence"/>
</dbReference>
<keyword evidence="4" id="KW-1185">Reference proteome</keyword>
<feature type="domain" description="EamA" evidence="2">
    <location>
        <begin position="184"/>
        <end position="316"/>
    </location>
</feature>
<dbReference type="EMBL" id="FXTT01000002">
    <property type="protein sequence ID" value="SMP17110.1"/>
    <property type="molecule type" value="Genomic_DNA"/>
</dbReference>
<feature type="transmembrane region" description="Helical" evidence="1">
    <location>
        <begin position="120"/>
        <end position="142"/>
    </location>
</feature>
<comment type="caution">
    <text evidence="3">The sequence shown here is derived from an EMBL/GenBank/DDBJ whole genome shotgun (WGS) entry which is preliminary data.</text>
</comment>
<dbReference type="InterPro" id="IPR037185">
    <property type="entry name" value="EmrE-like"/>
</dbReference>
<dbReference type="SUPFAM" id="SSF103481">
    <property type="entry name" value="Multidrug resistance efflux transporter EmrE"/>
    <property type="match status" value="1"/>
</dbReference>
<name>A0ABY1NSL8_9HYPH</name>
<dbReference type="Pfam" id="PF00892">
    <property type="entry name" value="EamA"/>
    <property type="match status" value="1"/>
</dbReference>
<feature type="transmembrane region" description="Helical" evidence="1">
    <location>
        <begin position="299"/>
        <end position="317"/>
    </location>
</feature>
<feature type="transmembrane region" description="Helical" evidence="1">
    <location>
        <begin position="154"/>
        <end position="172"/>
    </location>
</feature>
<proteinExistence type="predicted"/>
<gene>
    <name evidence="3" type="ORF">SAMN06265374_1780</name>
</gene>
<keyword evidence="1" id="KW-0812">Transmembrane</keyword>
<evidence type="ECO:0000313" key="3">
    <source>
        <dbReference type="EMBL" id="SMP17110.1"/>
    </source>
</evidence>
<feature type="transmembrane region" description="Helical" evidence="1">
    <location>
        <begin position="272"/>
        <end position="293"/>
    </location>
</feature>
<keyword evidence="1" id="KW-1133">Transmembrane helix</keyword>
<reference evidence="3 4" key="1">
    <citation type="submission" date="2017-05" db="EMBL/GenBank/DDBJ databases">
        <authorList>
            <person name="Varghese N."/>
            <person name="Submissions S."/>
        </authorList>
    </citation>
    <scope>NUCLEOTIDE SEQUENCE [LARGE SCALE GENOMIC DNA]</scope>
    <source>
        <strain evidence="3 4">DSM 15949</strain>
    </source>
</reference>
<organism evidence="3 4">
    <name type="scientific">Roseibium denhamense</name>
    <dbReference type="NCBI Taxonomy" id="76305"/>
    <lineage>
        <taxon>Bacteria</taxon>
        <taxon>Pseudomonadati</taxon>
        <taxon>Pseudomonadota</taxon>
        <taxon>Alphaproteobacteria</taxon>
        <taxon>Hyphomicrobiales</taxon>
        <taxon>Stappiaceae</taxon>
        <taxon>Roseibium</taxon>
    </lineage>
</organism>
<feature type="transmembrane region" description="Helical" evidence="1">
    <location>
        <begin position="51"/>
        <end position="73"/>
    </location>
</feature>
<dbReference type="RefSeq" id="WP_155190529.1">
    <property type="nucleotide sequence ID" value="NZ_BAAAEA010000003.1"/>
</dbReference>
<evidence type="ECO:0000313" key="4">
    <source>
        <dbReference type="Proteomes" id="UP001157914"/>
    </source>
</evidence>
<feature type="transmembrane region" description="Helical" evidence="1">
    <location>
        <begin position="28"/>
        <end position="45"/>
    </location>
</feature>
<evidence type="ECO:0000259" key="2">
    <source>
        <dbReference type="Pfam" id="PF00892"/>
    </source>
</evidence>